<reference evidence="8" key="2">
    <citation type="submission" date="2018-10" db="UniProtKB">
        <authorList>
            <consortium name="EnsemblPlants"/>
        </authorList>
    </citation>
    <scope>IDENTIFICATION</scope>
</reference>
<dbReference type="GO" id="GO:0000027">
    <property type="term" value="P:ribosomal large subunit assembly"/>
    <property type="evidence" value="ECO:0000318"/>
    <property type="project" value="GO_Central"/>
</dbReference>
<evidence type="ECO:0000256" key="2">
    <source>
        <dbReference type="ARBA" id="ARBA00007116"/>
    </source>
</evidence>
<keyword evidence="5" id="KW-0689">Ribosomal protein</keyword>
<dbReference type="Gramene" id="TraesCS7A02G082000.2">
    <property type="protein sequence ID" value="TraesCS7A02G082000.2"/>
    <property type="gene ID" value="TraesCS7A02G082000"/>
</dbReference>
<comment type="subcellular location">
    <subcellularLocation>
        <location evidence="1">Cytoplasm</location>
    </subcellularLocation>
</comment>
<dbReference type="OrthoDB" id="1618453at2759"/>
<dbReference type="PANTHER" id="PTHR23410:SF12">
    <property type="entry name" value="LARGE RIBOSOMAL SUBUNIT PROTEIN UL18"/>
    <property type="match status" value="1"/>
</dbReference>
<organism evidence="8">
    <name type="scientific">Triticum aestivum</name>
    <name type="common">Wheat</name>
    <dbReference type="NCBI Taxonomy" id="4565"/>
    <lineage>
        <taxon>Eukaryota</taxon>
        <taxon>Viridiplantae</taxon>
        <taxon>Streptophyta</taxon>
        <taxon>Embryophyta</taxon>
        <taxon>Tracheophyta</taxon>
        <taxon>Spermatophyta</taxon>
        <taxon>Magnoliopsida</taxon>
        <taxon>Liliopsida</taxon>
        <taxon>Poales</taxon>
        <taxon>Poaceae</taxon>
        <taxon>BOP clade</taxon>
        <taxon>Pooideae</taxon>
        <taxon>Triticodae</taxon>
        <taxon>Triticeae</taxon>
        <taxon>Triticinae</taxon>
        <taxon>Triticum</taxon>
    </lineage>
</organism>
<dbReference type="GO" id="GO:0003735">
    <property type="term" value="F:structural constituent of ribosome"/>
    <property type="evidence" value="ECO:0000318"/>
    <property type="project" value="GO_Central"/>
</dbReference>
<dbReference type="SMR" id="A0A3B6R8Z7"/>
<dbReference type="InterPro" id="IPR025607">
    <property type="entry name" value="Ribosomal_uL18_C_euk"/>
</dbReference>
<reference evidence="8" key="1">
    <citation type="submission" date="2018-08" db="EMBL/GenBank/DDBJ databases">
        <authorList>
            <person name="Rossello M."/>
        </authorList>
    </citation>
    <scope>NUCLEOTIDE SEQUENCE [LARGE SCALE GENOMIC DNA]</scope>
    <source>
        <strain evidence="8">cv. Chinese Spring</strain>
    </source>
</reference>
<comment type="subunit">
    <text evidence="3">Component of the large ribosomal subunit (LSU).</text>
</comment>
<evidence type="ECO:0000256" key="4">
    <source>
        <dbReference type="ARBA" id="ARBA00022490"/>
    </source>
</evidence>
<dbReference type="PRINTS" id="PR00058">
    <property type="entry name" value="RIBOSOMALL5"/>
</dbReference>
<keyword evidence="4" id="KW-0963">Cytoplasm</keyword>
<dbReference type="GO" id="GO:0006412">
    <property type="term" value="P:translation"/>
    <property type="evidence" value="ECO:0007669"/>
    <property type="project" value="InterPro"/>
</dbReference>
<keyword evidence="6" id="KW-0687">Ribonucleoprotein</keyword>
<dbReference type="Proteomes" id="UP000019116">
    <property type="component" value="Chromosome 7A"/>
</dbReference>
<dbReference type="AlphaFoldDB" id="A0A3B6R8Z7"/>
<dbReference type="InterPro" id="IPR005485">
    <property type="entry name" value="Rbsml_uL18_euk_arch"/>
</dbReference>
<dbReference type="PANTHER" id="PTHR23410">
    <property type="entry name" value="RIBOSOMAL PROTEIN L5-RELATED"/>
    <property type="match status" value="1"/>
</dbReference>
<protein>
    <recommendedName>
        <fullName evidence="7">Large ribosomal subunit protein uL18 C-terminal eukaryotes domain-containing protein</fullName>
    </recommendedName>
</protein>
<evidence type="ECO:0000256" key="3">
    <source>
        <dbReference type="ARBA" id="ARBA00011113"/>
    </source>
</evidence>
<keyword evidence="9" id="KW-1185">Reference proteome</keyword>
<dbReference type="STRING" id="4565.A0A3B6R8Z7"/>
<evidence type="ECO:0000256" key="5">
    <source>
        <dbReference type="ARBA" id="ARBA00022980"/>
    </source>
</evidence>
<evidence type="ECO:0000259" key="7">
    <source>
        <dbReference type="Pfam" id="PF14204"/>
    </source>
</evidence>
<comment type="similarity">
    <text evidence="2">Belongs to the universal ribosomal protein uL18 family.</text>
</comment>
<evidence type="ECO:0000313" key="9">
    <source>
        <dbReference type="Proteomes" id="UP000019116"/>
    </source>
</evidence>
<dbReference type="Pfam" id="PF14204">
    <property type="entry name" value="Ribosomal_L18_c"/>
    <property type="match status" value="1"/>
</dbReference>
<dbReference type="Gramene" id="TraesCS7A03G0193100.2">
    <property type="protein sequence ID" value="TraesCS7A03G0193100.2.CDS"/>
    <property type="gene ID" value="TraesCS7A03G0193100"/>
</dbReference>
<sequence>MGALDGGLNIAHSDKRFVGFKKDKKQLGAEIHRKYIYEGHVADYMKSIADEESKKYQSNFSEYIKKNITADDMEALYKKVHAAIRAYPTMAKSTKEPPKTHKSLRRHRAHGVWPLHCVLHLAVHDELHAKVQLKFPCFLLLQEFCRFVLLGCKCMPFASPYG</sequence>
<proteinExistence type="inferred from homology"/>
<dbReference type="SUPFAM" id="SSF53137">
    <property type="entry name" value="Translational machinery components"/>
    <property type="match status" value="1"/>
</dbReference>
<evidence type="ECO:0000313" key="8">
    <source>
        <dbReference type="EnsemblPlants" id="TraesCS7A02G082000.2"/>
    </source>
</evidence>
<dbReference type="GO" id="GO:0008097">
    <property type="term" value="F:5S rRNA binding"/>
    <property type="evidence" value="ECO:0000318"/>
    <property type="project" value="GO_Central"/>
</dbReference>
<evidence type="ECO:0000256" key="1">
    <source>
        <dbReference type="ARBA" id="ARBA00004496"/>
    </source>
</evidence>
<dbReference type="GO" id="GO:0022625">
    <property type="term" value="C:cytosolic large ribosomal subunit"/>
    <property type="evidence" value="ECO:0000318"/>
    <property type="project" value="GO_Central"/>
</dbReference>
<feature type="domain" description="Large ribosomal subunit protein uL18 C-terminal eukaryotes" evidence="7">
    <location>
        <begin position="73"/>
        <end position="106"/>
    </location>
</feature>
<accession>A0A3B6R8Z7</accession>
<dbReference type="EnsemblPlants" id="TraesCS7A02G082000.2">
    <property type="protein sequence ID" value="TraesCS7A02G082000.2"/>
    <property type="gene ID" value="TraesCS7A02G082000"/>
</dbReference>
<name>A0A3B6R8Z7_WHEAT</name>
<evidence type="ECO:0000256" key="6">
    <source>
        <dbReference type="ARBA" id="ARBA00023274"/>
    </source>
</evidence>
<dbReference type="Gene3D" id="3.30.420.100">
    <property type="match status" value="1"/>
</dbReference>